<reference evidence="1 2" key="1">
    <citation type="submission" date="2014-04" db="EMBL/GenBank/DDBJ databases">
        <authorList>
            <consortium name="DOE Joint Genome Institute"/>
            <person name="Kuo A."/>
            <person name="Girlanda M."/>
            <person name="Perotto S."/>
            <person name="Kohler A."/>
            <person name="Nagy L.G."/>
            <person name="Floudas D."/>
            <person name="Copeland A."/>
            <person name="Barry K.W."/>
            <person name="Cichocki N."/>
            <person name="Veneault-Fourrey C."/>
            <person name="LaButti K."/>
            <person name="Lindquist E.A."/>
            <person name="Lipzen A."/>
            <person name="Lundell T."/>
            <person name="Morin E."/>
            <person name="Murat C."/>
            <person name="Sun H."/>
            <person name="Tunlid A."/>
            <person name="Henrissat B."/>
            <person name="Grigoriev I.V."/>
            <person name="Hibbett D.S."/>
            <person name="Martin F."/>
            <person name="Nordberg H.P."/>
            <person name="Cantor M.N."/>
            <person name="Hua S.X."/>
        </authorList>
    </citation>
    <scope>NUCLEOTIDE SEQUENCE [LARGE SCALE GENOMIC DNA]</scope>
    <source>
        <strain evidence="1 2">MUT 4182</strain>
    </source>
</reference>
<dbReference type="Proteomes" id="UP000054248">
    <property type="component" value="Unassembled WGS sequence"/>
</dbReference>
<keyword evidence="2" id="KW-1185">Reference proteome</keyword>
<dbReference type="EMBL" id="KN823403">
    <property type="protein sequence ID" value="KIO17287.1"/>
    <property type="molecule type" value="Genomic_DNA"/>
</dbReference>
<organism evidence="1 2">
    <name type="scientific">Tulasnella calospora MUT 4182</name>
    <dbReference type="NCBI Taxonomy" id="1051891"/>
    <lineage>
        <taxon>Eukaryota</taxon>
        <taxon>Fungi</taxon>
        <taxon>Dikarya</taxon>
        <taxon>Basidiomycota</taxon>
        <taxon>Agaricomycotina</taxon>
        <taxon>Agaricomycetes</taxon>
        <taxon>Cantharellales</taxon>
        <taxon>Tulasnellaceae</taxon>
        <taxon>Tulasnella</taxon>
    </lineage>
</organism>
<reference evidence="2" key="2">
    <citation type="submission" date="2015-01" db="EMBL/GenBank/DDBJ databases">
        <title>Evolutionary Origins and Diversification of the Mycorrhizal Mutualists.</title>
        <authorList>
            <consortium name="DOE Joint Genome Institute"/>
            <consortium name="Mycorrhizal Genomics Consortium"/>
            <person name="Kohler A."/>
            <person name="Kuo A."/>
            <person name="Nagy L.G."/>
            <person name="Floudas D."/>
            <person name="Copeland A."/>
            <person name="Barry K.W."/>
            <person name="Cichocki N."/>
            <person name="Veneault-Fourrey C."/>
            <person name="LaButti K."/>
            <person name="Lindquist E.A."/>
            <person name="Lipzen A."/>
            <person name="Lundell T."/>
            <person name="Morin E."/>
            <person name="Murat C."/>
            <person name="Riley R."/>
            <person name="Ohm R."/>
            <person name="Sun H."/>
            <person name="Tunlid A."/>
            <person name="Henrissat B."/>
            <person name="Grigoriev I.V."/>
            <person name="Hibbett D.S."/>
            <person name="Martin F."/>
        </authorList>
    </citation>
    <scope>NUCLEOTIDE SEQUENCE [LARGE SCALE GENOMIC DNA]</scope>
    <source>
        <strain evidence="2">MUT 4182</strain>
    </source>
</reference>
<name>A0A0C3L6X3_9AGAM</name>
<dbReference type="AlphaFoldDB" id="A0A0C3L6X3"/>
<dbReference type="HOGENOM" id="CLU_2677964_0_0_1"/>
<sequence>ARMNAGTSFFEGSNRRGLLPHSHLMFKGLFFAFRMTLGRKAGGHVDSNTAQRLGVPLTTLLQVEKTDAKFLSRVK</sequence>
<proteinExistence type="predicted"/>
<evidence type="ECO:0000313" key="1">
    <source>
        <dbReference type="EMBL" id="KIO17287.1"/>
    </source>
</evidence>
<feature type="non-terminal residue" evidence="1">
    <location>
        <position position="1"/>
    </location>
</feature>
<accession>A0A0C3L6X3</accession>
<protein>
    <submittedName>
        <fullName evidence="1">Uncharacterized protein</fullName>
    </submittedName>
</protein>
<evidence type="ECO:0000313" key="2">
    <source>
        <dbReference type="Proteomes" id="UP000054248"/>
    </source>
</evidence>
<gene>
    <name evidence="1" type="ORF">M407DRAFT_246789</name>
</gene>